<feature type="binding site" evidence="2">
    <location>
        <position position="61"/>
    </location>
    <ligand>
        <name>Mg(2+)</name>
        <dbReference type="ChEBI" id="CHEBI:18420"/>
        <label>1</label>
    </ligand>
</feature>
<dbReference type="AlphaFoldDB" id="A0A8T5V2X6"/>
<feature type="binding site" evidence="2">
    <location>
        <position position="61"/>
    </location>
    <ligand>
        <name>Mg(2+)</name>
        <dbReference type="ChEBI" id="CHEBI:18420"/>
        <label>2</label>
    </ligand>
</feature>
<dbReference type="EC" id="2.7.8.39" evidence="2"/>
<keyword evidence="2" id="KW-1133">Transmembrane helix</keyword>
<dbReference type="Proteomes" id="UP000825933">
    <property type="component" value="Unassembled WGS sequence"/>
</dbReference>
<dbReference type="InterPro" id="IPR048254">
    <property type="entry name" value="CDP_ALCOHOL_P_TRANSF_CS"/>
</dbReference>
<comment type="pathway">
    <text evidence="2">Lipid metabolism; phospholipid metabolism.</text>
</comment>
<keyword evidence="2" id="KW-0812">Transmembrane</keyword>
<dbReference type="RefSeq" id="WP_223791608.1">
    <property type="nucleotide sequence ID" value="NZ_JAIOUQ010000009.1"/>
</dbReference>
<evidence type="ECO:0000256" key="3">
    <source>
        <dbReference type="RuleBase" id="RU003750"/>
    </source>
</evidence>
<dbReference type="InterPro" id="IPR044270">
    <property type="entry name" value="AIP_synthase"/>
</dbReference>
<dbReference type="GO" id="GO:0000287">
    <property type="term" value="F:magnesium ion binding"/>
    <property type="evidence" value="ECO:0007669"/>
    <property type="project" value="UniProtKB-UniRule"/>
</dbReference>
<comment type="caution">
    <text evidence="4">The sequence shown here is derived from an EMBL/GenBank/DDBJ whole genome shotgun (WGS) entry which is preliminary data.</text>
</comment>
<dbReference type="InterPro" id="IPR000462">
    <property type="entry name" value="CDP-OH_P_trans"/>
</dbReference>
<reference evidence="5" key="1">
    <citation type="journal article" date="2022" name="Microbiol. Resour. Announc.">
        <title>Draft Genome Sequence of a Methanogenic Archaeon from West Spitsbergen Permafrost.</title>
        <authorList>
            <person name="Trubitsyn V."/>
            <person name="Rivkina E."/>
            <person name="Shcherbakova V."/>
        </authorList>
    </citation>
    <scope>NUCLEOTIDE SEQUENCE [LARGE SCALE GENOMIC DNA]</scope>
    <source>
        <strain evidence="5">VT</strain>
    </source>
</reference>
<dbReference type="HAMAP" id="MF_02242">
    <property type="entry name" value="AIP_synthase"/>
    <property type="match status" value="1"/>
</dbReference>
<keyword evidence="2" id="KW-0444">Lipid biosynthesis</keyword>
<gene>
    <name evidence="4" type="ORF">K8N75_08240</name>
</gene>
<feature type="binding site" evidence="2">
    <location>
        <position position="82"/>
    </location>
    <ligand>
        <name>Mg(2+)</name>
        <dbReference type="ChEBI" id="CHEBI:18420"/>
        <label>2</label>
    </ligand>
</feature>
<dbReference type="PROSITE" id="PS00379">
    <property type="entry name" value="CDP_ALCOHOL_P_TRANSF"/>
    <property type="match status" value="1"/>
</dbReference>
<feature type="binding site" evidence="2">
    <location>
        <position position="82"/>
    </location>
    <ligand>
        <name>Mg(2+)</name>
        <dbReference type="ChEBI" id="CHEBI:18420"/>
        <label>1</label>
    </ligand>
</feature>
<comment type="catalytic activity">
    <reaction evidence="2">
        <text>CDP-2,3-bis-O-(phytanyl)-sn-glycerol + 1D-myo-inositol 3-phosphate = saturated 1-archaetidyl-1D-myo-inositol 3-phosphate + CMP + H(+)</text>
        <dbReference type="Rhea" id="RHEA:36823"/>
        <dbReference type="ChEBI" id="CHEBI:15378"/>
        <dbReference type="ChEBI" id="CHEBI:58401"/>
        <dbReference type="ChEBI" id="CHEBI:60377"/>
        <dbReference type="ChEBI" id="CHEBI:74004"/>
        <dbReference type="ChEBI" id="CHEBI:74006"/>
        <dbReference type="EC" id="2.7.8.39"/>
    </reaction>
</comment>
<dbReference type="EMBL" id="JAIOUQ010000009">
    <property type="protein sequence ID" value="MBZ2166025.1"/>
    <property type="molecule type" value="Genomic_DNA"/>
</dbReference>
<feature type="transmembrane region" description="Helical" evidence="2">
    <location>
        <begin position="26"/>
        <end position="56"/>
    </location>
</feature>
<dbReference type="GO" id="GO:0005886">
    <property type="term" value="C:plasma membrane"/>
    <property type="evidence" value="ECO:0007669"/>
    <property type="project" value="UniProtKB-SubCell"/>
</dbReference>
<sequence>MLNRLRPQVKMFLDPIAKRIRVNPNILTIIGLLVSFLSAYMFATGNLLLGGLFIALSGFVDMLDGAVARNNYQTTKFGGVLDSTADRFGDAFIIIGIIYGGYVNWIFGILALHASLTVSYVRARAESEGIECNVGIAERAERLVIIMIGAFLSYFTSVQLLNMNPLGIAIILIMILGYVTVFQRVYHSWKELKGL</sequence>
<dbReference type="GO" id="GO:0008654">
    <property type="term" value="P:phospholipid biosynthetic process"/>
    <property type="evidence" value="ECO:0007669"/>
    <property type="project" value="UniProtKB-UniRule"/>
</dbReference>
<comment type="cofactor">
    <cofactor evidence="2">
        <name>Mn(2+)</name>
        <dbReference type="ChEBI" id="CHEBI:29035"/>
    </cofactor>
    <cofactor evidence="2">
        <name>Mg(2+)</name>
        <dbReference type="ChEBI" id="CHEBI:18420"/>
    </cofactor>
    <text evidence="2">Binds 2 Mg(2+) or Mn(2+) ions per subunit.</text>
</comment>
<feature type="transmembrane region" description="Helical" evidence="2">
    <location>
        <begin position="167"/>
        <end position="186"/>
    </location>
</feature>
<keyword evidence="2" id="KW-0460">Magnesium</keyword>
<comment type="similarity">
    <text evidence="2 3">Belongs to the CDP-alcohol phosphatidyltransferase class-I family.</text>
</comment>
<evidence type="ECO:0000256" key="1">
    <source>
        <dbReference type="ARBA" id="ARBA00022679"/>
    </source>
</evidence>
<feature type="binding site" evidence="2">
    <location>
        <position position="86"/>
    </location>
    <ligand>
        <name>Mg(2+)</name>
        <dbReference type="ChEBI" id="CHEBI:18420"/>
        <label>2</label>
    </ligand>
</feature>
<keyword evidence="2" id="KW-1003">Cell membrane</keyword>
<protein>
    <recommendedName>
        <fullName evidence="2">Archaetidylinositol phosphate synthase</fullName>
        <shortName evidence="2">AIP synthase</shortName>
        <ecNumber evidence="2">2.7.8.39</ecNumber>
    </recommendedName>
</protein>
<dbReference type="GO" id="GO:0016780">
    <property type="term" value="F:phosphotransferase activity, for other substituted phosphate groups"/>
    <property type="evidence" value="ECO:0007669"/>
    <property type="project" value="UniProtKB-UniRule"/>
</dbReference>
<comment type="subcellular location">
    <subcellularLocation>
        <location evidence="2">Cell membrane</location>
        <topology evidence="2">Multi-pass membrane protein</topology>
    </subcellularLocation>
</comment>
<feature type="transmembrane region" description="Helical" evidence="2">
    <location>
        <begin position="91"/>
        <end position="112"/>
    </location>
</feature>
<keyword evidence="5" id="KW-1185">Reference proteome</keyword>
<accession>A0A8T5V2X6</accession>
<name>A0A8T5V2X6_9EURY</name>
<evidence type="ECO:0000256" key="2">
    <source>
        <dbReference type="HAMAP-Rule" id="MF_02242"/>
    </source>
</evidence>
<evidence type="ECO:0000313" key="5">
    <source>
        <dbReference type="Proteomes" id="UP000825933"/>
    </source>
</evidence>
<keyword evidence="1 2" id="KW-0808">Transferase</keyword>
<proteinExistence type="inferred from homology"/>
<keyword evidence="2" id="KW-0464">Manganese</keyword>
<dbReference type="NCBIfam" id="NF040950">
    <property type="entry name" value="archin_ph_syn"/>
    <property type="match status" value="1"/>
</dbReference>
<feature type="binding site" evidence="2">
    <location>
        <position position="64"/>
    </location>
    <ligand>
        <name>Mg(2+)</name>
        <dbReference type="ChEBI" id="CHEBI:18420"/>
        <label>1</label>
    </ligand>
</feature>
<dbReference type="InterPro" id="IPR043130">
    <property type="entry name" value="CDP-OH_PTrfase_TM_dom"/>
</dbReference>
<feature type="transmembrane region" description="Helical" evidence="2">
    <location>
        <begin position="143"/>
        <end position="161"/>
    </location>
</feature>
<keyword evidence="2" id="KW-0443">Lipid metabolism</keyword>
<dbReference type="Gene3D" id="1.20.120.1760">
    <property type="match status" value="1"/>
</dbReference>
<keyword evidence="2" id="KW-1208">Phospholipid metabolism</keyword>
<organism evidence="4 5">
    <name type="scientific">Methanobacterium spitsbergense</name>
    <dbReference type="NCBI Taxonomy" id="2874285"/>
    <lineage>
        <taxon>Archaea</taxon>
        <taxon>Methanobacteriati</taxon>
        <taxon>Methanobacteriota</taxon>
        <taxon>Methanomada group</taxon>
        <taxon>Methanobacteria</taxon>
        <taxon>Methanobacteriales</taxon>
        <taxon>Methanobacteriaceae</taxon>
        <taxon>Methanobacterium</taxon>
    </lineage>
</organism>
<dbReference type="InterPro" id="IPR054868">
    <property type="entry name" value="archin_ph_syn"/>
</dbReference>
<dbReference type="Pfam" id="PF01066">
    <property type="entry name" value="CDP-OH_P_transf"/>
    <property type="match status" value="1"/>
</dbReference>
<feature type="active site" description="Proton acceptor" evidence="2">
    <location>
        <position position="86"/>
    </location>
</feature>
<keyword evidence="2" id="KW-0479">Metal-binding</keyword>
<comment type="function">
    <text evidence="2">Catalyzes the formation of archaetidylinositol phosphate (AIP) from CDP-archaeol (CDP-ArOH or CDP-2,3-bis-(O-phytanyl)-sn-glycerol) and 1L-myo-inositol 1-phosphate (IP or 1D-myo-inositol 3-phosphate). AIP is a precursor of archaetidyl-myo-inositol (AI), an ether-type inositol phospholipid ubiquitously distributed in archaea membranes and essential for glycolipid biosynthesis in archaea.</text>
</comment>
<evidence type="ECO:0000313" key="4">
    <source>
        <dbReference type="EMBL" id="MBZ2166025.1"/>
    </source>
</evidence>
<keyword evidence="2" id="KW-0472">Membrane</keyword>